<evidence type="ECO:0000313" key="2">
    <source>
        <dbReference type="EMBL" id="JAH47977.1"/>
    </source>
</evidence>
<dbReference type="EMBL" id="GBXM01060600">
    <property type="protein sequence ID" value="JAH47977.1"/>
    <property type="molecule type" value="Transcribed_RNA"/>
</dbReference>
<reference evidence="2" key="2">
    <citation type="journal article" date="2015" name="Fish Shellfish Immunol.">
        <title>Early steps in the European eel (Anguilla anguilla)-Vibrio vulnificus interaction in the gills: Role of the RtxA13 toxin.</title>
        <authorList>
            <person name="Callol A."/>
            <person name="Pajuelo D."/>
            <person name="Ebbesson L."/>
            <person name="Teles M."/>
            <person name="MacKenzie S."/>
            <person name="Amaro C."/>
        </authorList>
    </citation>
    <scope>NUCLEOTIDE SEQUENCE</scope>
</reference>
<proteinExistence type="predicted"/>
<keyword evidence="1" id="KW-1133">Transmembrane helix</keyword>
<keyword evidence="1" id="KW-0812">Transmembrane</keyword>
<accession>A0A0E9T3B5</accession>
<sequence>MFELGNKISSGYMCYLKFGFHSGFFVCLWYIKGICLHFITHCPLLSAFST</sequence>
<feature type="transmembrane region" description="Helical" evidence="1">
    <location>
        <begin position="12"/>
        <end position="31"/>
    </location>
</feature>
<keyword evidence="1" id="KW-0472">Membrane</keyword>
<reference evidence="2" key="1">
    <citation type="submission" date="2014-11" db="EMBL/GenBank/DDBJ databases">
        <authorList>
            <person name="Amaro Gonzalez C."/>
        </authorList>
    </citation>
    <scope>NUCLEOTIDE SEQUENCE</scope>
</reference>
<evidence type="ECO:0000256" key="1">
    <source>
        <dbReference type="SAM" id="Phobius"/>
    </source>
</evidence>
<protein>
    <submittedName>
        <fullName evidence="2">Uncharacterized protein</fullName>
    </submittedName>
</protein>
<dbReference type="AlphaFoldDB" id="A0A0E9T3B5"/>
<name>A0A0E9T3B5_ANGAN</name>
<organism evidence="2">
    <name type="scientific">Anguilla anguilla</name>
    <name type="common">European freshwater eel</name>
    <name type="synonym">Muraena anguilla</name>
    <dbReference type="NCBI Taxonomy" id="7936"/>
    <lineage>
        <taxon>Eukaryota</taxon>
        <taxon>Metazoa</taxon>
        <taxon>Chordata</taxon>
        <taxon>Craniata</taxon>
        <taxon>Vertebrata</taxon>
        <taxon>Euteleostomi</taxon>
        <taxon>Actinopterygii</taxon>
        <taxon>Neopterygii</taxon>
        <taxon>Teleostei</taxon>
        <taxon>Anguilliformes</taxon>
        <taxon>Anguillidae</taxon>
        <taxon>Anguilla</taxon>
    </lineage>
</organism>